<dbReference type="InterPro" id="IPR003607">
    <property type="entry name" value="HD/PDEase_dom"/>
</dbReference>
<dbReference type="CDD" id="cd00077">
    <property type="entry name" value="HDc"/>
    <property type="match status" value="1"/>
</dbReference>
<dbReference type="SUPFAM" id="SSF109604">
    <property type="entry name" value="HD-domain/PDEase-like"/>
    <property type="match status" value="1"/>
</dbReference>
<accession>A0A931AXL1</accession>
<evidence type="ECO:0000259" key="1">
    <source>
        <dbReference type="SMART" id="SM00471"/>
    </source>
</evidence>
<name>A0A931AXL1_9FIRM</name>
<dbReference type="Proteomes" id="UP000621436">
    <property type="component" value="Unassembled WGS sequence"/>
</dbReference>
<protein>
    <submittedName>
        <fullName evidence="2">HD domain-containing protein</fullName>
    </submittedName>
</protein>
<dbReference type="RefSeq" id="WP_270453582.1">
    <property type="nucleotide sequence ID" value="NZ_JADPIE010000003.1"/>
</dbReference>
<dbReference type="SMART" id="SM00471">
    <property type="entry name" value="HDc"/>
    <property type="match status" value="1"/>
</dbReference>
<dbReference type="Pfam" id="PF01966">
    <property type="entry name" value="HD"/>
    <property type="match status" value="1"/>
</dbReference>
<dbReference type="InterPro" id="IPR006674">
    <property type="entry name" value="HD_domain"/>
</dbReference>
<evidence type="ECO:0000313" key="3">
    <source>
        <dbReference type="Proteomes" id="UP000621436"/>
    </source>
</evidence>
<proteinExistence type="predicted"/>
<dbReference type="Gene3D" id="1.10.3210.10">
    <property type="entry name" value="Hypothetical protein af1432"/>
    <property type="match status" value="1"/>
</dbReference>
<evidence type="ECO:0000313" key="2">
    <source>
        <dbReference type="EMBL" id="MBF8436673.1"/>
    </source>
</evidence>
<dbReference type="AlphaFoldDB" id="A0A931AXL1"/>
<feature type="domain" description="HD/PDEase" evidence="1">
    <location>
        <begin position="21"/>
        <end position="150"/>
    </location>
</feature>
<dbReference type="EMBL" id="JADPIE010000003">
    <property type="protein sequence ID" value="MBF8436673.1"/>
    <property type="molecule type" value="Genomic_DNA"/>
</dbReference>
<keyword evidence="3" id="KW-1185">Reference proteome</keyword>
<comment type="caution">
    <text evidence="2">The sequence shown here is derived from an EMBL/GenBank/DDBJ whole genome shotgun (WGS) entry which is preliminary data.</text>
</comment>
<sequence length="186" mass="21055">MKLPRVTLVSLLTDSIALKHLRVAGFRHAVVAAEYAYDLAKERNVCTDLATKAALLHDIGHTSWEKHGKWDFESYDYFDIHPIKGAERAHELLTLKGEHLGKAREIALAILFHSGSSPINTNLKLTPLQELVMEADDIDELDDGEHHNIEISLEDALDRLEILDNKVARHLDDCNKECWDCRKGQV</sequence>
<gene>
    <name evidence="2" type="ORF">I0Q91_06275</name>
</gene>
<organism evidence="2 3">
    <name type="scientific">Halonatronomonas betaini</name>
    <dbReference type="NCBI Taxonomy" id="2778430"/>
    <lineage>
        <taxon>Bacteria</taxon>
        <taxon>Bacillati</taxon>
        <taxon>Bacillota</taxon>
        <taxon>Clostridia</taxon>
        <taxon>Halanaerobiales</taxon>
        <taxon>Halarsenatibacteraceae</taxon>
        <taxon>Halonatronomonas</taxon>
    </lineage>
</organism>
<reference evidence="2" key="1">
    <citation type="submission" date="2020-11" db="EMBL/GenBank/DDBJ databases">
        <title>Halonatronomonas betainensis gen. nov., sp. nov. a novel haloalkaliphilic representative of the family Halanaerobiacae capable of betaine degradation.</title>
        <authorList>
            <person name="Boltyanskaya Y."/>
            <person name="Kevbrin V."/>
            <person name="Detkova E."/>
            <person name="Grouzdev D.S."/>
            <person name="Koziaeva V."/>
            <person name="Zhilina T."/>
        </authorList>
    </citation>
    <scope>NUCLEOTIDE SEQUENCE</scope>
    <source>
        <strain evidence="2">Z-7014</strain>
    </source>
</reference>